<protein>
    <recommendedName>
        <fullName evidence="3">Transposase Tc1-like domain-containing protein</fullName>
    </recommendedName>
</protein>
<comment type="caution">
    <text evidence="1">The sequence shown here is derived from an EMBL/GenBank/DDBJ whole genome shotgun (WGS) entry which is preliminary data.</text>
</comment>
<sequence length="101" mass="11478">MCWSSTLGHHKERGCQETVLSLVSGRSQTVAHDSPTTNAGQQVFGTHSSADTVDMDCEQTVPPTRVPLLTKRHSQLCLQWAREHRDWTMDEWKRVAWSNES</sequence>
<dbReference type="EMBL" id="BGPR01003067">
    <property type="protein sequence ID" value="GBM83277.1"/>
    <property type="molecule type" value="Genomic_DNA"/>
</dbReference>
<evidence type="ECO:0008006" key="3">
    <source>
        <dbReference type="Google" id="ProtNLM"/>
    </source>
</evidence>
<dbReference type="GO" id="GO:0003676">
    <property type="term" value="F:nucleic acid binding"/>
    <property type="evidence" value="ECO:0007669"/>
    <property type="project" value="InterPro"/>
</dbReference>
<keyword evidence="2" id="KW-1185">Reference proteome</keyword>
<dbReference type="OrthoDB" id="6425807at2759"/>
<dbReference type="Gene3D" id="3.30.420.10">
    <property type="entry name" value="Ribonuclease H-like superfamily/Ribonuclease H"/>
    <property type="match status" value="1"/>
</dbReference>
<dbReference type="AlphaFoldDB" id="A0A4Y2IZI6"/>
<gene>
    <name evidence="1" type="ORF">AVEN_149777_1</name>
</gene>
<organism evidence="1 2">
    <name type="scientific">Araneus ventricosus</name>
    <name type="common">Orbweaver spider</name>
    <name type="synonym">Epeira ventricosa</name>
    <dbReference type="NCBI Taxonomy" id="182803"/>
    <lineage>
        <taxon>Eukaryota</taxon>
        <taxon>Metazoa</taxon>
        <taxon>Ecdysozoa</taxon>
        <taxon>Arthropoda</taxon>
        <taxon>Chelicerata</taxon>
        <taxon>Arachnida</taxon>
        <taxon>Araneae</taxon>
        <taxon>Araneomorphae</taxon>
        <taxon>Entelegynae</taxon>
        <taxon>Araneoidea</taxon>
        <taxon>Araneidae</taxon>
        <taxon>Araneus</taxon>
    </lineage>
</organism>
<reference evidence="1 2" key="1">
    <citation type="journal article" date="2019" name="Sci. Rep.">
        <title>Orb-weaving spider Araneus ventricosus genome elucidates the spidroin gene catalogue.</title>
        <authorList>
            <person name="Kono N."/>
            <person name="Nakamura H."/>
            <person name="Ohtoshi R."/>
            <person name="Moran D.A.P."/>
            <person name="Shinohara A."/>
            <person name="Yoshida Y."/>
            <person name="Fujiwara M."/>
            <person name="Mori M."/>
            <person name="Tomita M."/>
            <person name="Arakawa K."/>
        </authorList>
    </citation>
    <scope>NUCLEOTIDE SEQUENCE [LARGE SCALE GENOMIC DNA]</scope>
</reference>
<dbReference type="InterPro" id="IPR036397">
    <property type="entry name" value="RNaseH_sf"/>
</dbReference>
<dbReference type="Proteomes" id="UP000499080">
    <property type="component" value="Unassembled WGS sequence"/>
</dbReference>
<proteinExistence type="predicted"/>
<evidence type="ECO:0000313" key="2">
    <source>
        <dbReference type="Proteomes" id="UP000499080"/>
    </source>
</evidence>
<evidence type="ECO:0000313" key="1">
    <source>
        <dbReference type="EMBL" id="GBM83277.1"/>
    </source>
</evidence>
<name>A0A4Y2IZI6_ARAVE</name>
<accession>A0A4Y2IZI6</accession>